<comment type="caution">
    <text evidence="1">The sequence shown here is derived from an EMBL/GenBank/DDBJ whole genome shotgun (WGS) entry which is preliminary data.</text>
</comment>
<dbReference type="CDD" id="cd22584">
    <property type="entry name" value="Rcat_RBR_unk"/>
    <property type="match status" value="1"/>
</dbReference>
<evidence type="ECO:0000313" key="2">
    <source>
        <dbReference type="Proteomes" id="UP001296104"/>
    </source>
</evidence>
<gene>
    <name evidence="1" type="ORF">LECACI_7A008688</name>
</gene>
<dbReference type="SUPFAM" id="SSF57850">
    <property type="entry name" value="RING/U-box"/>
    <property type="match status" value="1"/>
</dbReference>
<dbReference type="Proteomes" id="UP001296104">
    <property type="component" value="Unassembled WGS sequence"/>
</dbReference>
<reference evidence="1" key="1">
    <citation type="submission" date="2023-11" db="EMBL/GenBank/DDBJ databases">
        <authorList>
            <person name="Alioto T."/>
            <person name="Alioto T."/>
            <person name="Gomez Garrido J."/>
        </authorList>
    </citation>
    <scope>NUCLEOTIDE SEQUENCE</scope>
</reference>
<accession>A0AAI8Z6V6</accession>
<proteinExistence type="predicted"/>
<dbReference type="EMBL" id="CAVMBE010000088">
    <property type="protein sequence ID" value="CAK4033530.1"/>
    <property type="molecule type" value="Genomic_DNA"/>
</dbReference>
<name>A0AAI8Z6V6_9PEZI</name>
<evidence type="ECO:0000313" key="1">
    <source>
        <dbReference type="EMBL" id="CAK4033530.1"/>
    </source>
</evidence>
<evidence type="ECO:0008006" key="3">
    <source>
        <dbReference type="Google" id="ProtNLM"/>
    </source>
</evidence>
<dbReference type="AlphaFoldDB" id="A0AAI8Z6V6"/>
<sequence>MPVETRAAEQRRLNAPPPAVPVPFTCVACMDDHPALAIDVAGNPICPACYHRGIAPQFEAALRDEARYPPRWADQPLGIQPFADQGLMTPEFRQDYELREQEYAILARDRVYCSCGQFLGARATHTVRTRCVRDGRRTCPDCLGTFQGTVRSHICHSSEEIDHFQGLVQGRDYQICTCGCVVELTSGCNHMTCRMPACRREFCYICGEDAVEESNHWAPGGCPKYHQPGAANARHALFHDEEEDEEDEEYDLLEQDEQTQRVWRFSNLLDHEHMRVVEGDAENAIMRAIMASPENQLRRMHARQLLRIQRHAHSLAYTRGLDPDVRVDMGVVGGLLNLMLDQSYNLSIYVMHMMGGVGPDLDPHVVFGPLEVGHLIRVLTGLTHLGAFPNVMQRLAPIVEAYMHAAEGRFEALNGMARNALQNHAADE</sequence>
<protein>
    <recommendedName>
        <fullName evidence="3">RING-type domain-containing protein</fullName>
    </recommendedName>
</protein>
<organism evidence="1 2">
    <name type="scientific">Lecanosticta acicola</name>
    <dbReference type="NCBI Taxonomy" id="111012"/>
    <lineage>
        <taxon>Eukaryota</taxon>
        <taxon>Fungi</taxon>
        <taxon>Dikarya</taxon>
        <taxon>Ascomycota</taxon>
        <taxon>Pezizomycotina</taxon>
        <taxon>Dothideomycetes</taxon>
        <taxon>Dothideomycetidae</taxon>
        <taxon>Mycosphaerellales</taxon>
        <taxon>Mycosphaerellaceae</taxon>
        <taxon>Lecanosticta</taxon>
    </lineage>
</organism>
<keyword evidence="2" id="KW-1185">Reference proteome</keyword>
<dbReference type="Gene3D" id="1.20.120.1750">
    <property type="match status" value="1"/>
</dbReference>